<dbReference type="Gene3D" id="1.10.150.320">
    <property type="entry name" value="Photosystem II 12 kDa extrinsic protein"/>
    <property type="match status" value="1"/>
</dbReference>
<feature type="region of interest" description="Disordered" evidence="1">
    <location>
        <begin position="60"/>
        <end position="85"/>
    </location>
</feature>
<dbReference type="InterPro" id="IPR004509">
    <property type="entry name" value="Competence_ComEA_HhH"/>
</dbReference>
<organism evidence="3 4">
    <name type="scientific">Nocardia albiluteola</name>
    <dbReference type="NCBI Taxonomy" id="2842303"/>
    <lineage>
        <taxon>Bacteria</taxon>
        <taxon>Bacillati</taxon>
        <taxon>Actinomycetota</taxon>
        <taxon>Actinomycetes</taxon>
        <taxon>Mycobacteriales</taxon>
        <taxon>Nocardiaceae</taxon>
        <taxon>Nocardia</taxon>
    </lineage>
</organism>
<dbReference type="Proteomes" id="UP000733379">
    <property type="component" value="Unassembled WGS sequence"/>
</dbReference>
<dbReference type="PANTHER" id="PTHR21180">
    <property type="entry name" value="ENDONUCLEASE/EXONUCLEASE/PHOSPHATASE FAMILY DOMAIN-CONTAINING PROTEIN 1"/>
    <property type="match status" value="1"/>
</dbReference>
<dbReference type="InterPro" id="IPR003583">
    <property type="entry name" value="Hlx-hairpin-Hlx_DNA-bd_motif"/>
</dbReference>
<feature type="compositionally biased region" description="Low complexity" evidence="1">
    <location>
        <begin position="69"/>
        <end position="85"/>
    </location>
</feature>
<dbReference type="InterPro" id="IPR010994">
    <property type="entry name" value="RuvA_2-like"/>
</dbReference>
<keyword evidence="4" id="KW-1185">Reference proteome</keyword>
<evidence type="ECO:0000313" key="3">
    <source>
        <dbReference type="EMBL" id="MBU3062882.1"/>
    </source>
</evidence>
<feature type="domain" description="Helix-hairpin-helix DNA-binding motif class 1" evidence="2">
    <location>
        <begin position="221"/>
        <end position="240"/>
    </location>
</feature>
<dbReference type="SMART" id="SM00278">
    <property type="entry name" value="HhH1"/>
    <property type="match status" value="2"/>
</dbReference>
<gene>
    <name evidence="3" type="ORF">KO481_15285</name>
</gene>
<comment type="caution">
    <text evidence="3">The sequence shown here is derived from an EMBL/GenBank/DDBJ whole genome shotgun (WGS) entry which is preliminary data.</text>
</comment>
<evidence type="ECO:0000313" key="4">
    <source>
        <dbReference type="Proteomes" id="UP000733379"/>
    </source>
</evidence>
<name>A0ABS6AXW1_9NOCA</name>
<proteinExistence type="predicted"/>
<evidence type="ECO:0000259" key="2">
    <source>
        <dbReference type="SMART" id="SM00278"/>
    </source>
</evidence>
<evidence type="ECO:0000256" key="1">
    <source>
        <dbReference type="SAM" id="MobiDB-lite"/>
    </source>
</evidence>
<dbReference type="Pfam" id="PF12836">
    <property type="entry name" value="HHH_3"/>
    <property type="match status" value="1"/>
</dbReference>
<dbReference type="PANTHER" id="PTHR21180:SF32">
    <property type="entry name" value="ENDONUCLEASE_EXONUCLEASE_PHOSPHATASE FAMILY DOMAIN-CONTAINING PROTEIN 1"/>
    <property type="match status" value="1"/>
</dbReference>
<dbReference type="EMBL" id="JAHKNI010000004">
    <property type="protein sequence ID" value="MBU3062882.1"/>
    <property type="molecule type" value="Genomic_DNA"/>
</dbReference>
<feature type="domain" description="Helix-hairpin-helix DNA-binding motif class 1" evidence="2">
    <location>
        <begin position="191"/>
        <end position="210"/>
    </location>
</feature>
<protein>
    <submittedName>
        <fullName evidence="3">Helix-hairpin-helix domain-containing protein</fullName>
    </submittedName>
</protein>
<dbReference type="SUPFAM" id="SSF47781">
    <property type="entry name" value="RuvA domain 2-like"/>
    <property type="match status" value="1"/>
</dbReference>
<dbReference type="InterPro" id="IPR051675">
    <property type="entry name" value="Endo/Exo/Phosphatase_dom_1"/>
</dbReference>
<accession>A0ABS6AXW1</accession>
<sequence>MWHGRLVPERFRGLRVHPGRRGVLALAGVGVAAVLVAAAAAQREKPVAEPVPPLPVVQTAEATGTATGPSRPADTSTPAPTSDPPAELVVSVVGLVEHVGLMHLPAGSRVADAVAAAVAEQGADLARLNLAQRLADGDQVVVGALGPNAGSPQLGSAIIPANERPPSARTSGAAMPSGPAAKVDLNTASESELDSLPGVGPATARNIVAWRTEHGRFTDIDQLAEIPGIGPSRLNRLRDLVTL</sequence>
<dbReference type="NCBIfam" id="TIGR00426">
    <property type="entry name" value="competence protein ComEA helix-hairpin-helix repeat region"/>
    <property type="match status" value="1"/>
</dbReference>
<reference evidence="3 4" key="1">
    <citation type="submission" date="2021-06" db="EMBL/GenBank/DDBJ databases">
        <title>Actinomycetes sequencing.</title>
        <authorList>
            <person name="Shan Q."/>
        </authorList>
    </citation>
    <scope>NUCLEOTIDE SEQUENCE [LARGE SCALE GENOMIC DNA]</scope>
    <source>
        <strain evidence="3 4">NEAU-G5</strain>
    </source>
</reference>